<comment type="pathway">
    <text evidence="2">Alkene biosynthesis; ethylene biosynthesis via 2-oxoglutarate.</text>
</comment>
<evidence type="ECO:0000256" key="5">
    <source>
        <dbReference type="ARBA" id="ARBA00019045"/>
    </source>
</evidence>
<organism evidence="13 14">
    <name type="scientific">Novispirillum itersonii</name>
    <name type="common">Aquaspirillum itersonii</name>
    <dbReference type="NCBI Taxonomy" id="189"/>
    <lineage>
        <taxon>Bacteria</taxon>
        <taxon>Pseudomonadati</taxon>
        <taxon>Pseudomonadota</taxon>
        <taxon>Alphaproteobacteria</taxon>
        <taxon>Rhodospirillales</taxon>
        <taxon>Novispirillaceae</taxon>
        <taxon>Novispirillum</taxon>
    </lineage>
</organism>
<protein>
    <recommendedName>
        <fullName evidence="5">2-oxoglutarate-dependent ethylene/succinate-forming enzyme</fullName>
        <ecNumber evidence="4">1.13.12.19</ecNumber>
        <ecNumber evidence="3">1.14.20.7</ecNumber>
    </recommendedName>
    <alternativeName>
        <fullName evidence="7">2-oxoglutarate dioxygenase (ethylene-forming)</fullName>
    </alternativeName>
    <alternativeName>
        <fullName evidence="8">2-oxoglutarate/L-arginine monooxygenase/decarboxylase (succinate-forming)</fullName>
    </alternativeName>
</protein>
<dbReference type="GO" id="GO:0102276">
    <property type="term" value="F:2-oxoglutarate oxygenase/decarboxylase (ethylene-forming) activity"/>
    <property type="evidence" value="ECO:0007669"/>
    <property type="project" value="UniProtKB-EC"/>
</dbReference>
<dbReference type="EC" id="1.14.20.7" evidence="3"/>
<proteinExistence type="inferred from homology"/>
<comment type="similarity">
    <text evidence="11">Belongs to the iron/ascorbate-dependent oxidoreductase family.</text>
</comment>
<comment type="catalytic activity">
    <reaction evidence="10">
        <text>L-arginine + 2-oxoglutarate + O2 = guanidine + L-glutamate 5-semialdehyde + succinate + CO2</text>
        <dbReference type="Rhea" id="RHEA:31535"/>
        <dbReference type="ChEBI" id="CHEBI:15379"/>
        <dbReference type="ChEBI" id="CHEBI:16526"/>
        <dbReference type="ChEBI" id="CHEBI:16810"/>
        <dbReference type="ChEBI" id="CHEBI:30031"/>
        <dbReference type="ChEBI" id="CHEBI:30087"/>
        <dbReference type="ChEBI" id="CHEBI:32682"/>
        <dbReference type="ChEBI" id="CHEBI:58066"/>
        <dbReference type="EC" id="1.14.20.7"/>
    </reaction>
</comment>
<dbReference type="PROSITE" id="PS51471">
    <property type="entry name" value="FE2OG_OXY"/>
    <property type="match status" value="1"/>
</dbReference>
<keyword evidence="11" id="KW-0408">Iron</keyword>
<feature type="domain" description="Fe2OG dioxygenase" evidence="12">
    <location>
        <begin position="174"/>
        <end position="275"/>
    </location>
</feature>
<dbReference type="InterPro" id="IPR026992">
    <property type="entry name" value="DIOX_N"/>
</dbReference>
<evidence type="ECO:0000259" key="12">
    <source>
        <dbReference type="PROSITE" id="PS51471"/>
    </source>
</evidence>
<evidence type="ECO:0000256" key="11">
    <source>
        <dbReference type="RuleBase" id="RU003682"/>
    </source>
</evidence>
<reference evidence="13 14" key="1">
    <citation type="submission" date="2020-08" db="EMBL/GenBank/DDBJ databases">
        <title>Genomic Encyclopedia of Type Strains, Phase IV (KMG-IV): sequencing the most valuable type-strain genomes for metagenomic binning, comparative biology and taxonomic classification.</title>
        <authorList>
            <person name="Goeker M."/>
        </authorList>
    </citation>
    <scope>NUCLEOTIDE SEQUENCE [LARGE SCALE GENOMIC DNA]</scope>
    <source>
        <strain evidence="13 14">DSM 11590</strain>
    </source>
</reference>
<keyword evidence="6" id="KW-0266">Ethylene biosynthesis</keyword>
<evidence type="ECO:0000256" key="9">
    <source>
        <dbReference type="ARBA" id="ARBA00047725"/>
    </source>
</evidence>
<dbReference type="InterPro" id="IPR050231">
    <property type="entry name" value="Iron_ascorbate_oxido_reductase"/>
</dbReference>
<dbReference type="RefSeq" id="WP_184265524.1">
    <property type="nucleotide sequence ID" value="NZ_JACIIX010000017.1"/>
</dbReference>
<evidence type="ECO:0000256" key="8">
    <source>
        <dbReference type="ARBA" id="ARBA00031282"/>
    </source>
</evidence>
<gene>
    <name evidence="13" type="ORF">FHS48_003574</name>
</gene>
<evidence type="ECO:0000256" key="3">
    <source>
        <dbReference type="ARBA" id="ARBA00012293"/>
    </source>
</evidence>
<evidence type="ECO:0000313" key="13">
    <source>
        <dbReference type="EMBL" id="MBB6212126.1"/>
    </source>
</evidence>
<dbReference type="EMBL" id="JACIIX010000017">
    <property type="protein sequence ID" value="MBB6212126.1"/>
    <property type="molecule type" value="Genomic_DNA"/>
</dbReference>
<dbReference type="PRINTS" id="PR00682">
    <property type="entry name" value="IPNSYNTHASE"/>
</dbReference>
<keyword evidence="11" id="KW-0560">Oxidoreductase</keyword>
<keyword evidence="14" id="KW-1185">Reference proteome</keyword>
<dbReference type="EC" id="1.13.12.19" evidence="4"/>
<evidence type="ECO:0000256" key="1">
    <source>
        <dbReference type="ARBA" id="ARBA00001954"/>
    </source>
</evidence>
<dbReference type="GO" id="GO:0051213">
    <property type="term" value="F:dioxygenase activity"/>
    <property type="evidence" value="ECO:0007669"/>
    <property type="project" value="UniProtKB-KW"/>
</dbReference>
<dbReference type="Pfam" id="PF03171">
    <property type="entry name" value="2OG-FeII_Oxy"/>
    <property type="match status" value="1"/>
</dbReference>
<evidence type="ECO:0000256" key="10">
    <source>
        <dbReference type="ARBA" id="ARBA00049359"/>
    </source>
</evidence>
<dbReference type="Proteomes" id="UP000544872">
    <property type="component" value="Unassembled WGS sequence"/>
</dbReference>
<dbReference type="AlphaFoldDB" id="A0A7W9ZIL5"/>
<dbReference type="PANTHER" id="PTHR47990">
    <property type="entry name" value="2-OXOGLUTARATE (2OG) AND FE(II)-DEPENDENT OXYGENASE SUPERFAMILY PROTEIN-RELATED"/>
    <property type="match status" value="1"/>
</dbReference>
<dbReference type="Gene3D" id="2.60.120.330">
    <property type="entry name" value="B-lactam Antibiotic, Isopenicillin N Synthase, Chain"/>
    <property type="match status" value="1"/>
</dbReference>
<keyword evidence="11" id="KW-0479">Metal-binding</keyword>
<dbReference type="InterPro" id="IPR027443">
    <property type="entry name" value="IPNS-like_sf"/>
</dbReference>
<evidence type="ECO:0000256" key="2">
    <source>
        <dbReference type="ARBA" id="ARBA00004767"/>
    </source>
</evidence>
<dbReference type="SUPFAM" id="SSF51197">
    <property type="entry name" value="Clavaminate synthase-like"/>
    <property type="match status" value="1"/>
</dbReference>
<evidence type="ECO:0000256" key="4">
    <source>
        <dbReference type="ARBA" id="ARBA00012531"/>
    </source>
</evidence>
<evidence type="ECO:0000313" key="14">
    <source>
        <dbReference type="Proteomes" id="UP000544872"/>
    </source>
</evidence>
<sequence>MPTSALPILDISQLHGSPADRAALIAQIRHVARHVGFFYVTGHGVSEALAADVFRHSRRFFDLPPTEKLKIEMANSPHFRGYTPPGQEYTKGQPDWREEIDIGLELPPLDLLPGDPPWKRLQGPNQWPEAVPELKETLLHWQQEVIRVATDLLKAFALALGQPETVFESIYSGVSNQLLKTIRYPGRDQIPDDQGCGPHKDGGFVTLVRQDHIGGLQVQTDAGWIDVPPLPGSFVVNIGELLELATDGFLRANVHRVVAPPAGQDRQSLAFFLGARPDAVVPQLTLPPDLAAQTRGVERDPANPLFRDVGMNILKSRLRSHPDVARRHYGDLVALHA</sequence>
<dbReference type="Pfam" id="PF14226">
    <property type="entry name" value="DIOX_N"/>
    <property type="match status" value="1"/>
</dbReference>
<dbReference type="GO" id="GO:0009693">
    <property type="term" value="P:ethylene biosynthetic process"/>
    <property type="evidence" value="ECO:0007669"/>
    <property type="project" value="UniProtKB-KW"/>
</dbReference>
<dbReference type="GO" id="GO:0046872">
    <property type="term" value="F:metal ion binding"/>
    <property type="evidence" value="ECO:0007669"/>
    <property type="project" value="UniProtKB-KW"/>
</dbReference>
<accession>A0A7W9ZIL5</accession>
<dbReference type="InterPro" id="IPR044861">
    <property type="entry name" value="IPNS-like_FE2OG_OXY"/>
</dbReference>
<evidence type="ECO:0000256" key="6">
    <source>
        <dbReference type="ARBA" id="ARBA00022666"/>
    </source>
</evidence>
<name>A0A7W9ZIL5_NOVIT</name>
<keyword evidence="13" id="KW-0223">Dioxygenase</keyword>
<evidence type="ECO:0000256" key="7">
    <source>
        <dbReference type="ARBA" id="ARBA00031011"/>
    </source>
</evidence>
<comment type="caution">
    <text evidence="13">The sequence shown here is derived from an EMBL/GenBank/DDBJ whole genome shotgun (WGS) entry which is preliminary data.</text>
</comment>
<comment type="catalytic activity">
    <reaction evidence="9">
        <text>2-oxoglutarate + O2 + 2 H(+) = ethene + 3 CO2 + H2O</text>
        <dbReference type="Rhea" id="RHEA:31523"/>
        <dbReference type="ChEBI" id="CHEBI:15377"/>
        <dbReference type="ChEBI" id="CHEBI:15378"/>
        <dbReference type="ChEBI" id="CHEBI:15379"/>
        <dbReference type="ChEBI" id="CHEBI:16526"/>
        <dbReference type="ChEBI" id="CHEBI:16810"/>
        <dbReference type="ChEBI" id="CHEBI:18153"/>
        <dbReference type="EC" id="1.13.12.19"/>
    </reaction>
</comment>
<dbReference type="InterPro" id="IPR005123">
    <property type="entry name" value="Oxoglu/Fe-dep_dioxygenase_dom"/>
</dbReference>
<comment type="cofactor">
    <cofactor evidence="1">
        <name>Fe(2+)</name>
        <dbReference type="ChEBI" id="CHEBI:29033"/>
    </cofactor>
</comment>